<dbReference type="EMBL" id="MU853332">
    <property type="protein sequence ID" value="KAK4117642.1"/>
    <property type="molecule type" value="Genomic_DNA"/>
</dbReference>
<name>A0AAN6TNF1_9PEZI</name>
<protein>
    <submittedName>
        <fullName evidence="1">Uncharacterized protein</fullName>
    </submittedName>
</protein>
<evidence type="ECO:0000313" key="1">
    <source>
        <dbReference type="EMBL" id="KAK4117642.1"/>
    </source>
</evidence>
<dbReference type="GeneID" id="89934086"/>
<accession>A0AAN6TNF1</accession>
<dbReference type="Proteomes" id="UP001302812">
    <property type="component" value="Unassembled WGS sequence"/>
</dbReference>
<keyword evidence="2" id="KW-1185">Reference proteome</keyword>
<sequence length="65" mass="7133">MCQPATAIRSRAPSRGKADIGILASWGVVQLGARVGTVQYLYIRIYHTYIGQGPFELARSRPNVT</sequence>
<comment type="caution">
    <text evidence="1">The sequence shown here is derived from an EMBL/GenBank/DDBJ whole genome shotgun (WGS) entry which is preliminary data.</text>
</comment>
<gene>
    <name evidence="1" type="ORF">N656DRAFT_52642</name>
</gene>
<dbReference type="AlphaFoldDB" id="A0AAN6TNF1"/>
<proteinExistence type="predicted"/>
<reference evidence="1" key="1">
    <citation type="journal article" date="2023" name="Mol. Phylogenet. Evol.">
        <title>Genome-scale phylogeny and comparative genomics of the fungal order Sordariales.</title>
        <authorList>
            <person name="Hensen N."/>
            <person name="Bonometti L."/>
            <person name="Westerberg I."/>
            <person name="Brannstrom I.O."/>
            <person name="Guillou S."/>
            <person name="Cros-Aarteil S."/>
            <person name="Calhoun S."/>
            <person name="Haridas S."/>
            <person name="Kuo A."/>
            <person name="Mondo S."/>
            <person name="Pangilinan J."/>
            <person name="Riley R."/>
            <person name="LaButti K."/>
            <person name="Andreopoulos B."/>
            <person name="Lipzen A."/>
            <person name="Chen C."/>
            <person name="Yan M."/>
            <person name="Daum C."/>
            <person name="Ng V."/>
            <person name="Clum A."/>
            <person name="Steindorff A."/>
            <person name="Ohm R.A."/>
            <person name="Martin F."/>
            <person name="Silar P."/>
            <person name="Natvig D.O."/>
            <person name="Lalanne C."/>
            <person name="Gautier V."/>
            <person name="Ament-Velasquez S.L."/>
            <person name="Kruys A."/>
            <person name="Hutchinson M.I."/>
            <person name="Powell A.J."/>
            <person name="Barry K."/>
            <person name="Miller A.N."/>
            <person name="Grigoriev I.V."/>
            <person name="Debuchy R."/>
            <person name="Gladieux P."/>
            <person name="Hiltunen Thoren M."/>
            <person name="Johannesson H."/>
        </authorList>
    </citation>
    <scope>NUCLEOTIDE SEQUENCE</scope>
    <source>
        <strain evidence="1">CBS 508.74</strain>
    </source>
</reference>
<organism evidence="1 2">
    <name type="scientific">Canariomyces notabilis</name>
    <dbReference type="NCBI Taxonomy" id="2074819"/>
    <lineage>
        <taxon>Eukaryota</taxon>
        <taxon>Fungi</taxon>
        <taxon>Dikarya</taxon>
        <taxon>Ascomycota</taxon>
        <taxon>Pezizomycotina</taxon>
        <taxon>Sordariomycetes</taxon>
        <taxon>Sordariomycetidae</taxon>
        <taxon>Sordariales</taxon>
        <taxon>Chaetomiaceae</taxon>
        <taxon>Canariomyces</taxon>
    </lineage>
</organism>
<evidence type="ECO:0000313" key="2">
    <source>
        <dbReference type="Proteomes" id="UP001302812"/>
    </source>
</evidence>
<dbReference type="RefSeq" id="XP_064675212.1">
    <property type="nucleotide sequence ID" value="XM_064809962.1"/>
</dbReference>
<reference evidence="1" key="2">
    <citation type="submission" date="2023-05" db="EMBL/GenBank/DDBJ databases">
        <authorList>
            <consortium name="Lawrence Berkeley National Laboratory"/>
            <person name="Steindorff A."/>
            <person name="Hensen N."/>
            <person name="Bonometti L."/>
            <person name="Westerberg I."/>
            <person name="Brannstrom I.O."/>
            <person name="Guillou S."/>
            <person name="Cros-Aarteil S."/>
            <person name="Calhoun S."/>
            <person name="Haridas S."/>
            <person name="Kuo A."/>
            <person name="Mondo S."/>
            <person name="Pangilinan J."/>
            <person name="Riley R."/>
            <person name="Labutti K."/>
            <person name="Andreopoulos B."/>
            <person name="Lipzen A."/>
            <person name="Chen C."/>
            <person name="Yanf M."/>
            <person name="Daum C."/>
            <person name="Ng V."/>
            <person name="Clum A."/>
            <person name="Ohm R."/>
            <person name="Martin F."/>
            <person name="Silar P."/>
            <person name="Natvig D."/>
            <person name="Lalanne C."/>
            <person name="Gautier V."/>
            <person name="Ament-Velasquez S.L."/>
            <person name="Kruys A."/>
            <person name="Hutchinson M.I."/>
            <person name="Powell A.J."/>
            <person name="Barry K."/>
            <person name="Miller A.N."/>
            <person name="Grigoriev I.V."/>
            <person name="Debuchy R."/>
            <person name="Gladieux P."/>
            <person name="Thoren M.H."/>
            <person name="Johannesson H."/>
        </authorList>
    </citation>
    <scope>NUCLEOTIDE SEQUENCE</scope>
    <source>
        <strain evidence="1">CBS 508.74</strain>
    </source>
</reference>